<dbReference type="Gene3D" id="1.10.10.10">
    <property type="entry name" value="Winged helix-like DNA-binding domain superfamily/Winged helix DNA-binding domain"/>
    <property type="match status" value="1"/>
</dbReference>
<evidence type="ECO:0000256" key="1">
    <source>
        <dbReference type="ARBA" id="ARBA00023015"/>
    </source>
</evidence>
<dbReference type="SMART" id="SM00345">
    <property type="entry name" value="HTH_GNTR"/>
    <property type="match status" value="1"/>
</dbReference>
<keyword evidence="2 5" id="KW-0238">DNA-binding</keyword>
<dbReference type="SUPFAM" id="SSF46785">
    <property type="entry name" value="Winged helix' DNA-binding domain"/>
    <property type="match status" value="1"/>
</dbReference>
<comment type="caution">
    <text evidence="5">The sequence shown here is derived from an EMBL/GenBank/DDBJ whole genome shotgun (WGS) entry which is preliminary data.</text>
</comment>
<keyword evidence="6" id="KW-1185">Reference proteome</keyword>
<dbReference type="CDD" id="cd07377">
    <property type="entry name" value="WHTH_GntR"/>
    <property type="match status" value="1"/>
</dbReference>
<dbReference type="InterPro" id="IPR046335">
    <property type="entry name" value="LacI/GalR-like_sensor"/>
</dbReference>
<dbReference type="GO" id="GO:0003677">
    <property type="term" value="F:DNA binding"/>
    <property type="evidence" value="ECO:0007669"/>
    <property type="project" value="UniProtKB-KW"/>
</dbReference>
<dbReference type="GO" id="GO:0003700">
    <property type="term" value="F:DNA-binding transcription factor activity"/>
    <property type="evidence" value="ECO:0007669"/>
    <property type="project" value="InterPro"/>
</dbReference>
<dbReference type="InterPro" id="IPR036390">
    <property type="entry name" value="WH_DNA-bd_sf"/>
</dbReference>
<organism evidence="5 6">
    <name type="scientific">Dyadobacter jejuensis</name>
    <dbReference type="NCBI Taxonomy" id="1082580"/>
    <lineage>
        <taxon>Bacteria</taxon>
        <taxon>Pseudomonadati</taxon>
        <taxon>Bacteroidota</taxon>
        <taxon>Cytophagia</taxon>
        <taxon>Cytophagales</taxon>
        <taxon>Spirosomataceae</taxon>
        <taxon>Dyadobacter</taxon>
    </lineage>
</organism>
<sequence length="344" mass="39258">MTLKISINTLTEVPVYKQLIRCIESLVEEGTYQNGDFLPSMNELSQELSISKETVKKAYSILRDKGLVESAHGKGFYITHNESDDKTKVLMLFDKLSTYKFVLYSSFTEHVGEQVNMTIHLHNQDPDIFETLLEENLGRFDYYIITAHFSQDPKVQDRILKLLKKVPNRKLILLDSHMGKLRGNYGAVYQDFEKDVYKGLLMGMEYLKKYNKIHVLAAPGSLYAHMIQKGISKFCTDHTLDHEMHQLINHIDISPGDVYLVLNSQLDIELIELIRKAKSKNLKIGQDIGIISYNEAPINEIILDGLTVLSTDFQEMGKLAAEMVITGKLTKINNPFGLIVRKTL</sequence>
<dbReference type="PROSITE" id="PS50949">
    <property type="entry name" value="HTH_GNTR"/>
    <property type="match status" value="1"/>
</dbReference>
<proteinExistence type="predicted"/>
<dbReference type="Pfam" id="PF13377">
    <property type="entry name" value="Peripla_BP_3"/>
    <property type="match status" value="1"/>
</dbReference>
<dbReference type="OrthoDB" id="742238at2"/>
<dbReference type="EMBL" id="QGDT01000019">
    <property type="protein sequence ID" value="PWJ54059.1"/>
    <property type="molecule type" value="Genomic_DNA"/>
</dbReference>
<evidence type="ECO:0000256" key="3">
    <source>
        <dbReference type="ARBA" id="ARBA00023163"/>
    </source>
</evidence>
<evidence type="ECO:0000259" key="4">
    <source>
        <dbReference type="PROSITE" id="PS50949"/>
    </source>
</evidence>
<feature type="domain" description="HTH gntR-type" evidence="4">
    <location>
        <begin position="13"/>
        <end position="81"/>
    </location>
</feature>
<dbReference type="RefSeq" id="WP_109677948.1">
    <property type="nucleotide sequence ID" value="NZ_QGDT01000019.1"/>
</dbReference>
<dbReference type="SUPFAM" id="SSF53822">
    <property type="entry name" value="Periplasmic binding protein-like I"/>
    <property type="match status" value="1"/>
</dbReference>
<dbReference type="Gene3D" id="3.40.50.2300">
    <property type="match status" value="2"/>
</dbReference>
<dbReference type="InterPro" id="IPR036388">
    <property type="entry name" value="WH-like_DNA-bd_sf"/>
</dbReference>
<dbReference type="PRINTS" id="PR00035">
    <property type="entry name" value="HTHGNTR"/>
</dbReference>
<dbReference type="InterPro" id="IPR000524">
    <property type="entry name" value="Tscrpt_reg_HTH_GntR"/>
</dbReference>
<dbReference type="PANTHER" id="PTHR38445">
    <property type="entry name" value="HTH-TYPE TRANSCRIPTIONAL REPRESSOR YTRA"/>
    <property type="match status" value="1"/>
</dbReference>
<dbReference type="PANTHER" id="PTHR38445:SF10">
    <property type="entry name" value="GNTR-FAMILY TRANSCRIPTIONAL REGULATOR"/>
    <property type="match status" value="1"/>
</dbReference>
<gene>
    <name evidence="5" type="ORF">CLV98_1192</name>
</gene>
<accession>A0A316A9G1</accession>
<keyword evidence="3" id="KW-0804">Transcription</keyword>
<evidence type="ECO:0000313" key="6">
    <source>
        <dbReference type="Proteomes" id="UP000245880"/>
    </source>
</evidence>
<keyword evidence="1" id="KW-0805">Transcription regulation</keyword>
<dbReference type="InterPro" id="IPR028082">
    <property type="entry name" value="Peripla_BP_I"/>
</dbReference>
<dbReference type="Proteomes" id="UP000245880">
    <property type="component" value="Unassembled WGS sequence"/>
</dbReference>
<reference evidence="5 6" key="1">
    <citation type="submission" date="2018-03" db="EMBL/GenBank/DDBJ databases">
        <title>Genomic Encyclopedia of Archaeal and Bacterial Type Strains, Phase II (KMG-II): from individual species to whole genera.</title>
        <authorList>
            <person name="Goeker M."/>
        </authorList>
    </citation>
    <scope>NUCLEOTIDE SEQUENCE [LARGE SCALE GENOMIC DNA]</scope>
    <source>
        <strain evidence="5 6">DSM 100346</strain>
    </source>
</reference>
<dbReference type="Pfam" id="PF00392">
    <property type="entry name" value="GntR"/>
    <property type="match status" value="1"/>
</dbReference>
<evidence type="ECO:0000256" key="2">
    <source>
        <dbReference type="ARBA" id="ARBA00023125"/>
    </source>
</evidence>
<name>A0A316A9G1_9BACT</name>
<dbReference type="AlphaFoldDB" id="A0A316A9G1"/>
<evidence type="ECO:0000313" key="5">
    <source>
        <dbReference type="EMBL" id="PWJ54059.1"/>
    </source>
</evidence>
<protein>
    <submittedName>
        <fullName evidence="5">DNA-binding LacI/PurR family transcriptional regulator</fullName>
    </submittedName>
</protein>